<dbReference type="AlphaFoldDB" id="A0A3P6AY26"/>
<proteinExistence type="predicted"/>
<protein>
    <submittedName>
        <fullName evidence="2">Uncharacterized protein</fullName>
    </submittedName>
</protein>
<name>A0A3P6AY26_BRACM</name>
<evidence type="ECO:0000256" key="1">
    <source>
        <dbReference type="SAM" id="Phobius"/>
    </source>
</evidence>
<dbReference type="EMBL" id="LR031573">
    <property type="protein sequence ID" value="VDC88958.1"/>
    <property type="molecule type" value="Genomic_DNA"/>
</dbReference>
<feature type="transmembrane region" description="Helical" evidence="1">
    <location>
        <begin position="17"/>
        <end position="37"/>
    </location>
</feature>
<sequence length="59" mass="6893">MPREQNLLLVAEALNEARIVVVTMVGSLFSLGCIPWLERRWSKRVFVFHLYCSVFVLVR</sequence>
<keyword evidence="1" id="KW-0472">Membrane</keyword>
<accession>A0A3P6AY26</accession>
<dbReference type="PROSITE" id="PS51257">
    <property type="entry name" value="PROKAR_LIPOPROTEIN"/>
    <property type="match status" value="1"/>
</dbReference>
<gene>
    <name evidence="2" type="ORF">BRAA02T07082Z</name>
</gene>
<keyword evidence="1" id="KW-1133">Transmembrane helix</keyword>
<reference evidence="2" key="1">
    <citation type="submission" date="2018-11" db="EMBL/GenBank/DDBJ databases">
        <authorList>
            <consortium name="Genoscope - CEA"/>
            <person name="William W."/>
        </authorList>
    </citation>
    <scope>NUCLEOTIDE SEQUENCE</scope>
</reference>
<keyword evidence="1" id="KW-0812">Transmembrane</keyword>
<evidence type="ECO:0000313" key="2">
    <source>
        <dbReference type="EMBL" id="VDC88958.1"/>
    </source>
</evidence>
<organism evidence="2">
    <name type="scientific">Brassica campestris</name>
    <name type="common">Field mustard</name>
    <dbReference type="NCBI Taxonomy" id="3711"/>
    <lineage>
        <taxon>Eukaryota</taxon>
        <taxon>Viridiplantae</taxon>
        <taxon>Streptophyta</taxon>
        <taxon>Embryophyta</taxon>
        <taxon>Tracheophyta</taxon>
        <taxon>Spermatophyta</taxon>
        <taxon>Magnoliopsida</taxon>
        <taxon>eudicotyledons</taxon>
        <taxon>Gunneridae</taxon>
        <taxon>Pentapetalae</taxon>
        <taxon>rosids</taxon>
        <taxon>malvids</taxon>
        <taxon>Brassicales</taxon>
        <taxon>Brassicaceae</taxon>
        <taxon>Brassiceae</taxon>
        <taxon>Brassica</taxon>
    </lineage>
</organism>